<reference evidence="3" key="2">
    <citation type="submission" date="2020-10" db="UniProtKB">
        <authorList>
            <consortium name="WormBaseParasite"/>
        </authorList>
    </citation>
    <scope>IDENTIFICATION</scope>
</reference>
<organism evidence="2 3">
    <name type="scientific">Panagrellus redivivus</name>
    <name type="common">Microworm</name>
    <dbReference type="NCBI Taxonomy" id="6233"/>
    <lineage>
        <taxon>Eukaryota</taxon>
        <taxon>Metazoa</taxon>
        <taxon>Ecdysozoa</taxon>
        <taxon>Nematoda</taxon>
        <taxon>Chromadorea</taxon>
        <taxon>Rhabditida</taxon>
        <taxon>Tylenchina</taxon>
        <taxon>Panagrolaimomorpha</taxon>
        <taxon>Panagrolaimoidea</taxon>
        <taxon>Panagrolaimidae</taxon>
        <taxon>Panagrellus</taxon>
    </lineage>
</organism>
<evidence type="ECO:0000313" key="2">
    <source>
        <dbReference type="Proteomes" id="UP000492821"/>
    </source>
</evidence>
<dbReference type="WBParaSite" id="Pan_g13827.t1">
    <property type="protein sequence ID" value="Pan_g13827.t1"/>
    <property type="gene ID" value="Pan_g13827"/>
</dbReference>
<dbReference type="AlphaFoldDB" id="A0A7E4UWY2"/>
<dbReference type="Proteomes" id="UP000492821">
    <property type="component" value="Unassembled WGS sequence"/>
</dbReference>
<feature type="region of interest" description="Disordered" evidence="1">
    <location>
        <begin position="21"/>
        <end position="41"/>
    </location>
</feature>
<accession>A0A7E4UWY2</accession>
<sequence length="101" mass="11123">MSAVMAVVDGTMVLTPPLARHGSQVRDQRCANRRTGSSRDQAHVTKDFTTIMFGYIVQFFIIPSTSQMKSSILKETLLLLFGGCSSCNSHYFPKIPTAYCG</sequence>
<name>A0A7E4UWY2_PANRE</name>
<evidence type="ECO:0000313" key="3">
    <source>
        <dbReference type="WBParaSite" id="Pan_g13827.t1"/>
    </source>
</evidence>
<protein>
    <submittedName>
        <fullName evidence="3">Secreted protein</fullName>
    </submittedName>
</protein>
<reference evidence="2" key="1">
    <citation type="journal article" date="2013" name="Genetics">
        <title>The draft genome and transcriptome of Panagrellus redivivus are shaped by the harsh demands of a free-living lifestyle.</title>
        <authorList>
            <person name="Srinivasan J."/>
            <person name="Dillman A.R."/>
            <person name="Macchietto M.G."/>
            <person name="Heikkinen L."/>
            <person name="Lakso M."/>
            <person name="Fracchia K.M."/>
            <person name="Antoshechkin I."/>
            <person name="Mortazavi A."/>
            <person name="Wong G."/>
            <person name="Sternberg P.W."/>
        </authorList>
    </citation>
    <scope>NUCLEOTIDE SEQUENCE [LARGE SCALE GENOMIC DNA]</scope>
    <source>
        <strain evidence="2">MT8872</strain>
    </source>
</reference>
<keyword evidence="2" id="KW-1185">Reference proteome</keyword>
<proteinExistence type="predicted"/>
<evidence type="ECO:0000256" key="1">
    <source>
        <dbReference type="SAM" id="MobiDB-lite"/>
    </source>
</evidence>